<accession>A0A6J7XM92</accession>
<name>A0A6J7XM92_9CAUD</name>
<organism evidence="1">
    <name type="scientific">uncultured Caudovirales phage</name>
    <dbReference type="NCBI Taxonomy" id="2100421"/>
    <lineage>
        <taxon>Viruses</taxon>
        <taxon>Duplodnaviria</taxon>
        <taxon>Heunggongvirae</taxon>
        <taxon>Uroviricota</taxon>
        <taxon>Caudoviricetes</taxon>
        <taxon>Peduoviridae</taxon>
        <taxon>Maltschvirus</taxon>
        <taxon>Maltschvirus maltsch</taxon>
    </lineage>
</organism>
<reference evidence="1" key="1">
    <citation type="submission" date="2020-05" db="EMBL/GenBank/DDBJ databases">
        <authorList>
            <person name="Chiriac C."/>
            <person name="Salcher M."/>
            <person name="Ghai R."/>
            <person name="Kavagutti S V."/>
        </authorList>
    </citation>
    <scope>NUCLEOTIDE SEQUENCE</scope>
</reference>
<evidence type="ECO:0000313" key="1">
    <source>
        <dbReference type="EMBL" id="CAB5238350.1"/>
    </source>
</evidence>
<gene>
    <name evidence="1" type="ORF">UFOVP164_24</name>
</gene>
<protein>
    <submittedName>
        <fullName evidence="1">Uncharacterized protein</fullName>
    </submittedName>
</protein>
<proteinExistence type="predicted"/>
<sequence length="134" mass="15166">MTKDEALKFALEALEDLGMKHFESTGEVLYKETVTAIKEALAQPEQEPCTRVECMGSKGCIGNCWNKKQPQQELVCVCGAVLEGQELIYTTPQRTWVGLTDDELSEVYNQADWDTVNGWEYERAIEAKLKEKNT</sequence>
<dbReference type="EMBL" id="LR798458">
    <property type="protein sequence ID" value="CAB5238350.1"/>
    <property type="molecule type" value="Genomic_DNA"/>
</dbReference>